<feature type="transmembrane region" description="Helical" evidence="1">
    <location>
        <begin position="70"/>
        <end position="88"/>
    </location>
</feature>
<evidence type="ECO:0000313" key="3">
    <source>
        <dbReference type="Proteomes" id="UP001162891"/>
    </source>
</evidence>
<gene>
    <name evidence="2" type="ORF">AMOR_39200</name>
</gene>
<sequence>MRTLARRPSVAVAAIALIALGFAGGWVPLLDAPGYELGEAGALLAALALAPWLGVAAARIERARATPSPGAAFGAAAATGGLLLALLFASNAARAALGPCRVLPSSGFLPVLAAPSLLLGTALAVAATFLAGGRRAVAVLLYAAVVAGSLALTLRALYLGPAASALDPLLGYWPGPLYDERLPLDPRLLAAAAESTAWAVVVLAWTAALVRRPVAVAPGTGPIRAPRAPWIALLLATAALTALSLARTAAGEGRSPAATRAAIVRALGATRGGPRCTLVLPAEKPPAAAAELLRECEFHVADVARALAIAAPPHVTVFVYRSAEEKRRLVGAAATEYTKPWLAEIHLGDAPLPHPVLRHEVAHAVAAAAAHGPLRVPARAGVLVSMGLVEGLAVAMEIPRSAWTVHEWSRAARDLDLLPDVARIVGPAGFWAQAPARAYTAAGSFISFLVDRYGADHVRDAYGSGDLAVAIGKPLPALVAEWQRFLDGTAVPDGLRIAARARLTRPSVFARPCAREAAALEGQAADAAAAGRVEEACALYDRTAALTGSAGALKARADVLARAGALEPALEAYHLASRRADGDAALRAAILGAEGDLAWRRDDVAGAASAWLQVLGTHPDRAETRLLQAKLVAAGDPDLATAARPYLLGLEDPATALARVARVRHPLSAYLVGRTLASRGDDAAAAVELARATEGALPPVLEREARLGLGEARCASGATDAGAATLRELLAAPQGAADRARVEAALRRCRFDAGPGAPLIDGG</sequence>
<evidence type="ECO:0000256" key="1">
    <source>
        <dbReference type="SAM" id="Phobius"/>
    </source>
</evidence>
<organism evidence="2 3">
    <name type="scientific">Anaeromyxobacter oryzae</name>
    <dbReference type="NCBI Taxonomy" id="2918170"/>
    <lineage>
        <taxon>Bacteria</taxon>
        <taxon>Pseudomonadati</taxon>
        <taxon>Myxococcota</taxon>
        <taxon>Myxococcia</taxon>
        <taxon>Myxococcales</taxon>
        <taxon>Cystobacterineae</taxon>
        <taxon>Anaeromyxobacteraceae</taxon>
        <taxon>Anaeromyxobacter</taxon>
    </lineage>
</organism>
<feature type="transmembrane region" description="Helical" evidence="1">
    <location>
        <begin position="108"/>
        <end position="130"/>
    </location>
</feature>
<feature type="transmembrane region" description="Helical" evidence="1">
    <location>
        <begin position="188"/>
        <end position="210"/>
    </location>
</feature>
<keyword evidence="1" id="KW-0812">Transmembrane</keyword>
<dbReference type="Proteomes" id="UP001162891">
    <property type="component" value="Chromosome"/>
</dbReference>
<reference evidence="3" key="1">
    <citation type="journal article" date="2022" name="Int. J. Syst. Evol. Microbiol.">
        <title>Anaeromyxobacter oryzae sp. nov., Anaeromyxobacter diazotrophicus sp. nov. and Anaeromyxobacter paludicola sp. nov., isolated from paddy soils.</title>
        <authorList>
            <person name="Itoh H."/>
            <person name="Xu Z."/>
            <person name="Mise K."/>
            <person name="Masuda Y."/>
            <person name="Ushijima N."/>
            <person name="Hayakawa C."/>
            <person name="Shiratori Y."/>
            <person name="Senoo K."/>
        </authorList>
    </citation>
    <scope>NUCLEOTIDE SEQUENCE [LARGE SCALE GENOMIC DNA]</scope>
    <source>
        <strain evidence="3">Red232</strain>
    </source>
</reference>
<evidence type="ECO:0000313" key="2">
    <source>
        <dbReference type="EMBL" id="BDG04924.1"/>
    </source>
</evidence>
<keyword evidence="1" id="KW-1133">Transmembrane helix</keyword>
<dbReference type="EMBL" id="AP025591">
    <property type="protein sequence ID" value="BDG04924.1"/>
    <property type="molecule type" value="Genomic_DNA"/>
</dbReference>
<protein>
    <submittedName>
        <fullName evidence="2">Uncharacterized protein</fullName>
    </submittedName>
</protein>
<feature type="transmembrane region" description="Helical" evidence="1">
    <location>
        <begin position="41"/>
        <end position="58"/>
    </location>
</feature>
<keyword evidence="1" id="KW-0472">Membrane</keyword>
<feature type="transmembrane region" description="Helical" evidence="1">
    <location>
        <begin position="230"/>
        <end position="250"/>
    </location>
</feature>
<name>A0ABM7WZN7_9BACT</name>
<proteinExistence type="predicted"/>
<feature type="transmembrane region" description="Helical" evidence="1">
    <location>
        <begin position="137"/>
        <end position="158"/>
    </location>
</feature>
<accession>A0ABM7WZN7</accession>
<keyword evidence="3" id="KW-1185">Reference proteome</keyword>